<feature type="chain" id="PRO_5001848100" evidence="1">
    <location>
        <begin position="22"/>
        <end position="69"/>
    </location>
</feature>
<organism evidence="2 3">
    <name type="scientific">Methylobacterium oryzae CBMB20</name>
    <dbReference type="NCBI Taxonomy" id="693986"/>
    <lineage>
        <taxon>Bacteria</taxon>
        <taxon>Pseudomonadati</taxon>
        <taxon>Pseudomonadota</taxon>
        <taxon>Alphaproteobacteria</taxon>
        <taxon>Hyphomicrobiales</taxon>
        <taxon>Methylobacteriaceae</taxon>
        <taxon>Methylobacterium</taxon>
    </lineage>
</organism>
<evidence type="ECO:0000256" key="1">
    <source>
        <dbReference type="SAM" id="SignalP"/>
    </source>
</evidence>
<accession>A0A089NXD2</accession>
<proteinExistence type="predicted"/>
<dbReference type="HOGENOM" id="CLU_2789101_0_0_5"/>
<dbReference type="RefSeq" id="WP_043759046.1">
    <property type="nucleotide sequence ID" value="NZ_CP003811.1"/>
</dbReference>
<dbReference type="Proteomes" id="UP000029492">
    <property type="component" value="Chromosome"/>
</dbReference>
<dbReference type="KEGG" id="mor:MOC_4282"/>
<name>A0A089NXD2_9HYPH</name>
<feature type="signal peptide" evidence="1">
    <location>
        <begin position="1"/>
        <end position="21"/>
    </location>
</feature>
<keyword evidence="3" id="KW-1185">Reference proteome</keyword>
<evidence type="ECO:0000313" key="2">
    <source>
        <dbReference type="EMBL" id="AIQ92037.1"/>
    </source>
</evidence>
<dbReference type="eggNOG" id="ENOG503101K">
    <property type="taxonomic scope" value="Bacteria"/>
</dbReference>
<gene>
    <name evidence="2" type="ORF">MOC_4282</name>
</gene>
<protein>
    <submittedName>
        <fullName evidence="2">Protein of unassigned function</fullName>
    </submittedName>
</protein>
<dbReference type="EMBL" id="CP003811">
    <property type="protein sequence ID" value="AIQ92037.1"/>
    <property type="molecule type" value="Genomic_DNA"/>
</dbReference>
<evidence type="ECO:0000313" key="3">
    <source>
        <dbReference type="Proteomes" id="UP000029492"/>
    </source>
</evidence>
<keyword evidence="1" id="KW-0732">Signal</keyword>
<reference evidence="2 3" key="1">
    <citation type="journal article" date="2014" name="PLoS ONE">
        <title>Genome Information of Methylobacterium oryzae, a Plant-Probiotic Methylotroph in the Phyllosphere.</title>
        <authorList>
            <person name="Kwak M.J."/>
            <person name="Jeong H."/>
            <person name="Madhaiyan M."/>
            <person name="Lee Y."/>
            <person name="Sa T.M."/>
            <person name="Oh T.K."/>
            <person name="Kim J.F."/>
        </authorList>
    </citation>
    <scope>NUCLEOTIDE SEQUENCE [LARGE SCALE GENOMIC DNA]</scope>
    <source>
        <strain evidence="2 3">CBMB20</strain>
    </source>
</reference>
<sequence>MKTLIAGAAAMLLLSAAPALAMTCCGGGKGKGAMMCGKGSMAMAHGSLKGKKSGCCCDGMGGGNMSKRT</sequence>
<dbReference type="AlphaFoldDB" id="A0A089NXD2"/>